<dbReference type="Gene3D" id="1.10.10.10">
    <property type="entry name" value="Winged helix-like DNA-binding domain superfamily/Winged helix DNA-binding domain"/>
    <property type="match status" value="1"/>
</dbReference>
<dbReference type="Proteomes" id="UP001528912">
    <property type="component" value="Unassembled WGS sequence"/>
</dbReference>
<dbReference type="PROSITE" id="PS50995">
    <property type="entry name" value="HTH_MARR_2"/>
    <property type="match status" value="1"/>
</dbReference>
<dbReference type="Pfam" id="PF12802">
    <property type="entry name" value="MarR_2"/>
    <property type="match status" value="1"/>
</dbReference>
<evidence type="ECO:0000259" key="1">
    <source>
        <dbReference type="PROSITE" id="PS50995"/>
    </source>
</evidence>
<protein>
    <submittedName>
        <fullName evidence="2">MarR family transcriptional regulator</fullName>
    </submittedName>
</protein>
<accession>A0ABT6C8T1</accession>
<dbReference type="InterPro" id="IPR036390">
    <property type="entry name" value="WH_DNA-bd_sf"/>
</dbReference>
<dbReference type="PANTHER" id="PTHR33164">
    <property type="entry name" value="TRANSCRIPTIONAL REGULATOR, MARR FAMILY"/>
    <property type="match status" value="1"/>
</dbReference>
<evidence type="ECO:0000313" key="3">
    <source>
        <dbReference type="Proteomes" id="UP001528912"/>
    </source>
</evidence>
<gene>
    <name evidence="2" type="ORF">P4R38_13140</name>
</gene>
<sequence>MANRDGAVEDLRVGLREVSRRLQREWGERMPDVTFAESTLLSAVQAHERATMVDVARALRIDKSTASRQVAALERRGLLTRQALAGERRAQLLVLTRDGTDVLAAASDSWRESIRQRVDGWTDDELSQFVRLLQRYNDHA</sequence>
<keyword evidence="3" id="KW-1185">Reference proteome</keyword>
<reference evidence="2 3" key="1">
    <citation type="submission" date="2023-03" db="EMBL/GenBank/DDBJ databases">
        <title>YIM 133296 draft genome.</title>
        <authorList>
            <person name="Xiong L."/>
        </authorList>
    </citation>
    <scope>NUCLEOTIDE SEQUENCE [LARGE SCALE GENOMIC DNA]</scope>
    <source>
        <strain evidence="2 3">YIM 133296</strain>
    </source>
</reference>
<proteinExistence type="predicted"/>
<dbReference type="InterPro" id="IPR039422">
    <property type="entry name" value="MarR/SlyA-like"/>
</dbReference>
<dbReference type="InterPro" id="IPR000835">
    <property type="entry name" value="HTH_MarR-typ"/>
</dbReference>
<feature type="domain" description="HTH marR-type" evidence="1">
    <location>
        <begin position="8"/>
        <end position="138"/>
    </location>
</feature>
<evidence type="ECO:0000313" key="2">
    <source>
        <dbReference type="EMBL" id="MDF8265195.1"/>
    </source>
</evidence>
<dbReference type="SMART" id="SM00347">
    <property type="entry name" value="HTH_MARR"/>
    <property type="match status" value="1"/>
</dbReference>
<dbReference type="EMBL" id="JAROAV010000032">
    <property type="protein sequence ID" value="MDF8265195.1"/>
    <property type="molecule type" value="Genomic_DNA"/>
</dbReference>
<name>A0ABT6C8T1_9MICO</name>
<dbReference type="PANTHER" id="PTHR33164:SF57">
    <property type="entry name" value="MARR-FAMILY TRANSCRIPTIONAL REGULATOR"/>
    <property type="match status" value="1"/>
</dbReference>
<dbReference type="PRINTS" id="PR00598">
    <property type="entry name" value="HTHMARR"/>
</dbReference>
<dbReference type="RefSeq" id="WP_277192518.1">
    <property type="nucleotide sequence ID" value="NZ_JAROAV010000032.1"/>
</dbReference>
<comment type="caution">
    <text evidence="2">The sequence shown here is derived from an EMBL/GenBank/DDBJ whole genome shotgun (WGS) entry which is preliminary data.</text>
</comment>
<organism evidence="2 3">
    <name type="scientific">Luteipulveratus flavus</name>
    <dbReference type="NCBI Taxonomy" id="3031728"/>
    <lineage>
        <taxon>Bacteria</taxon>
        <taxon>Bacillati</taxon>
        <taxon>Actinomycetota</taxon>
        <taxon>Actinomycetes</taxon>
        <taxon>Micrococcales</taxon>
        <taxon>Dermacoccaceae</taxon>
        <taxon>Luteipulveratus</taxon>
    </lineage>
</organism>
<dbReference type="SUPFAM" id="SSF46785">
    <property type="entry name" value="Winged helix' DNA-binding domain"/>
    <property type="match status" value="1"/>
</dbReference>
<dbReference type="InterPro" id="IPR036388">
    <property type="entry name" value="WH-like_DNA-bd_sf"/>
</dbReference>